<organism evidence="3 4">
    <name type="scientific">Bifidobacterium favimelis</name>
    <dbReference type="NCBI Taxonomy" id="3122979"/>
    <lineage>
        <taxon>Bacteria</taxon>
        <taxon>Bacillati</taxon>
        <taxon>Actinomycetota</taxon>
        <taxon>Actinomycetes</taxon>
        <taxon>Bifidobacteriales</taxon>
        <taxon>Bifidobacteriaceae</taxon>
        <taxon>Bifidobacterium</taxon>
    </lineage>
</organism>
<dbReference type="RefSeq" id="WP_340470020.1">
    <property type="nucleotide sequence ID" value="NZ_JBANBB010000003.1"/>
</dbReference>
<dbReference type="Gene3D" id="3.90.400.10">
    <property type="entry name" value="Oligo-1,6-glucosidase, Domain 2"/>
    <property type="match status" value="1"/>
</dbReference>
<evidence type="ECO:0000313" key="3">
    <source>
        <dbReference type="EMBL" id="MEK0307266.1"/>
    </source>
</evidence>
<dbReference type="EMBL" id="JBANBB010000003">
    <property type="protein sequence ID" value="MEK0307266.1"/>
    <property type="molecule type" value="Genomic_DNA"/>
</dbReference>
<sequence length="636" mass="71374">MTTEQRIHLSDAVRTNGSTPNPWWANAVVYQVYPRSFQDTNGDGYGDIPGVTRRLDYLADLGVDVIWLSPVYRSPQDDNGYDISDYRRVDPMFGTLGDLDELVAQAHRRGIRVVMDLVVNHTSDEHAWFRASRDRAGGREDWYWWRPARPGHEPGTPGAEPNRWGSYFGGSAWQYDPKRGEYYLHQFSRKQPDLNWENPAVRRAVYDMMNWWMDRGIDGFRMDVIVLISKRVDDQGRLPGEEGAALEDGPVGEEGYSSPAPFCMDGPRLDEFLKEMRHAVFDGRQGYLTVGEAPGATAQRDAMITDPANGELDMLFLFSQTTIDTGASKWQIRPFEVTRLKRAMAEQQEAVKEAGWASLYFNNHDQPRVVSRWGDTSTEELRVRSAKALGLVLHMHRGTPYIYQGEELGMTNAGFTRLDQYRDLESINLYHQRVDEAHAQDADSMMQALAYMSRDNARTPMQWDSTKYAGFTASYAPKEPWLAVNPNHETINVEAEERDDDSVLAFYRRLIELRHTDPVVAAGRWDLLDADDPHVYAFTRTLDPGPGAKPGPEAAKAEEAAPSGRLLVVANLSSGSARLPAQTAGLLGVDASGMTAMGTGDIDPARVLITTCRPEETAASLLTGRLSPWEACVYRL</sequence>
<gene>
    <name evidence="3" type="ORF">V8P97_07310</name>
</gene>
<evidence type="ECO:0000256" key="1">
    <source>
        <dbReference type="ARBA" id="ARBA00008061"/>
    </source>
</evidence>
<dbReference type="InterPro" id="IPR045857">
    <property type="entry name" value="O16G_dom_2"/>
</dbReference>
<evidence type="ECO:0000313" key="4">
    <source>
        <dbReference type="Proteomes" id="UP001373159"/>
    </source>
</evidence>
<dbReference type="SUPFAM" id="SSF51445">
    <property type="entry name" value="(Trans)glycosidases"/>
    <property type="match status" value="1"/>
</dbReference>
<dbReference type="InterPro" id="IPR017853">
    <property type="entry name" value="GH"/>
</dbReference>
<dbReference type="InterPro" id="IPR006047">
    <property type="entry name" value="GH13_cat_dom"/>
</dbReference>
<dbReference type="PANTHER" id="PTHR10357">
    <property type="entry name" value="ALPHA-AMYLASE FAMILY MEMBER"/>
    <property type="match status" value="1"/>
</dbReference>
<evidence type="ECO:0000259" key="2">
    <source>
        <dbReference type="SMART" id="SM00642"/>
    </source>
</evidence>
<dbReference type="Pfam" id="PF00128">
    <property type="entry name" value="Alpha-amylase"/>
    <property type="match status" value="1"/>
</dbReference>
<protein>
    <submittedName>
        <fullName evidence="3">Alpha-glucosidase</fullName>
    </submittedName>
</protein>
<keyword evidence="4" id="KW-1185">Reference proteome</keyword>
<dbReference type="InterPro" id="IPR013780">
    <property type="entry name" value="Glyco_hydro_b"/>
</dbReference>
<dbReference type="Gene3D" id="2.60.40.1180">
    <property type="entry name" value="Golgi alpha-mannosidase II"/>
    <property type="match status" value="1"/>
</dbReference>
<dbReference type="Gene3D" id="3.20.20.80">
    <property type="entry name" value="Glycosidases"/>
    <property type="match status" value="1"/>
</dbReference>
<reference evidence="3 4" key="1">
    <citation type="submission" date="2024-02" db="EMBL/GenBank/DDBJ databases">
        <title>Bifidobacterium honeyensis sp. nov., isolated from the comb honey.</title>
        <authorList>
            <person name="Liu W."/>
            <person name="Li Y."/>
        </authorList>
    </citation>
    <scope>NUCLEOTIDE SEQUENCE [LARGE SCALE GENOMIC DNA]</scope>
    <source>
        <strain evidence="3 4">IMAU50988</strain>
    </source>
</reference>
<dbReference type="CDD" id="cd11333">
    <property type="entry name" value="AmyAc_SI_OligoGlu_DGase"/>
    <property type="match status" value="1"/>
</dbReference>
<accession>A0ABU8ZR07</accession>
<comment type="caution">
    <text evidence="3">The sequence shown here is derived from an EMBL/GenBank/DDBJ whole genome shotgun (WGS) entry which is preliminary data.</text>
</comment>
<proteinExistence type="inferred from homology"/>
<dbReference type="SMART" id="SM00642">
    <property type="entry name" value="Aamy"/>
    <property type="match status" value="1"/>
</dbReference>
<dbReference type="Proteomes" id="UP001373159">
    <property type="component" value="Unassembled WGS sequence"/>
</dbReference>
<comment type="similarity">
    <text evidence="1">Belongs to the glycosyl hydrolase 13 family.</text>
</comment>
<dbReference type="PANTHER" id="PTHR10357:SF179">
    <property type="entry name" value="NEUTRAL AND BASIC AMINO ACID TRANSPORT PROTEIN RBAT"/>
    <property type="match status" value="1"/>
</dbReference>
<feature type="domain" description="Glycosyl hydrolase family 13 catalytic" evidence="2">
    <location>
        <begin position="31"/>
        <end position="458"/>
    </location>
</feature>
<name>A0ABU8ZR07_9BIFI</name>